<evidence type="ECO:0000313" key="2">
    <source>
        <dbReference type="Proteomes" id="UP000326950"/>
    </source>
</evidence>
<gene>
    <name evidence="1" type="ORF">BDV40DRAFT_255557</name>
</gene>
<evidence type="ECO:0000313" key="1">
    <source>
        <dbReference type="EMBL" id="KAE8166405.1"/>
    </source>
</evidence>
<dbReference type="EMBL" id="ML738594">
    <property type="protein sequence ID" value="KAE8166405.1"/>
    <property type="molecule type" value="Genomic_DNA"/>
</dbReference>
<dbReference type="AlphaFoldDB" id="A0A5N6V5W8"/>
<protein>
    <submittedName>
        <fullName evidence="1">Uncharacterized protein</fullName>
    </submittedName>
</protein>
<keyword evidence="2" id="KW-1185">Reference proteome</keyword>
<organism evidence="1 2">
    <name type="scientific">Aspergillus tamarii</name>
    <dbReference type="NCBI Taxonomy" id="41984"/>
    <lineage>
        <taxon>Eukaryota</taxon>
        <taxon>Fungi</taxon>
        <taxon>Dikarya</taxon>
        <taxon>Ascomycota</taxon>
        <taxon>Pezizomycotina</taxon>
        <taxon>Eurotiomycetes</taxon>
        <taxon>Eurotiomycetidae</taxon>
        <taxon>Eurotiales</taxon>
        <taxon>Aspergillaceae</taxon>
        <taxon>Aspergillus</taxon>
        <taxon>Aspergillus subgen. Circumdati</taxon>
    </lineage>
</organism>
<proteinExistence type="predicted"/>
<reference evidence="1 2" key="1">
    <citation type="submission" date="2019-04" db="EMBL/GenBank/DDBJ databases">
        <title>Friends and foes A comparative genomics study of 23 Aspergillus species from section Flavi.</title>
        <authorList>
            <consortium name="DOE Joint Genome Institute"/>
            <person name="Kjaerbolling I."/>
            <person name="Vesth T."/>
            <person name="Frisvad J.C."/>
            <person name="Nybo J.L."/>
            <person name="Theobald S."/>
            <person name="Kildgaard S."/>
            <person name="Isbrandt T."/>
            <person name="Kuo A."/>
            <person name="Sato A."/>
            <person name="Lyhne E.K."/>
            <person name="Kogle M.E."/>
            <person name="Wiebenga A."/>
            <person name="Kun R.S."/>
            <person name="Lubbers R.J."/>
            <person name="Makela M.R."/>
            <person name="Barry K."/>
            <person name="Chovatia M."/>
            <person name="Clum A."/>
            <person name="Daum C."/>
            <person name="Haridas S."/>
            <person name="He G."/>
            <person name="LaButti K."/>
            <person name="Lipzen A."/>
            <person name="Mondo S."/>
            <person name="Riley R."/>
            <person name="Salamov A."/>
            <person name="Simmons B.A."/>
            <person name="Magnuson J.K."/>
            <person name="Henrissat B."/>
            <person name="Mortensen U.H."/>
            <person name="Larsen T.O."/>
            <person name="Devries R.P."/>
            <person name="Grigoriev I.V."/>
            <person name="Machida M."/>
            <person name="Baker S.E."/>
            <person name="Andersen M.R."/>
        </authorList>
    </citation>
    <scope>NUCLEOTIDE SEQUENCE [LARGE SCALE GENOMIC DNA]</scope>
    <source>
        <strain evidence="1 2">CBS 117626</strain>
    </source>
</reference>
<sequence length="72" mass="8194">MARAAASGGWDYFSGSLIYLASCPFFSFGRWSWCATYARENIVGLGFRISGIKPRMKSEEGFEKPYWKRLPS</sequence>
<accession>A0A5N6V5W8</accession>
<name>A0A5N6V5W8_ASPTM</name>
<dbReference type="Proteomes" id="UP000326950">
    <property type="component" value="Unassembled WGS sequence"/>
</dbReference>